<accession>A0ABQ4KK42</accession>
<dbReference type="Pfam" id="PF00440">
    <property type="entry name" value="TetR_N"/>
    <property type="match status" value="1"/>
</dbReference>
<evidence type="ECO:0000256" key="3">
    <source>
        <dbReference type="PROSITE-ProRule" id="PRU00335"/>
    </source>
</evidence>
<dbReference type="PRINTS" id="PR00455">
    <property type="entry name" value="HTHTETR"/>
</dbReference>
<dbReference type="PROSITE" id="PS01081">
    <property type="entry name" value="HTH_TETR_1"/>
    <property type="match status" value="1"/>
</dbReference>
<dbReference type="InterPro" id="IPR001647">
    <property type="entry name" value="HTH_TetR"/>
</dbReference>
<reference evidence="5 6" key="1">
    <citation type="submission" date="2021-03" db="EMBL/GenBank/DDBJ databases">
        <title>Antimicrobial resistance genes in bacteria isolated from Japanese honey, and their potential for conferring macrolide and lincosamide resistance in the American foulbrood pathogen Paenibacillus larvae.</title>
        <authorList>
            <person name="Okamoto M."/>
            <person name="Kumagai M."/>
            <person name="Kanamori H."/>
            <person name="Takamatsu D."/>
        </authorList>
    </citation>
    <scope>NUCLEOTIDE SEQUENCE [LARGE SCALE GENOMIC DNA]</scope>
    <source>
        <strain evidence="5 6">J8TS2</strain>
    </source>
</reference>
<dbReference type="InterPro" id="IPR009057">
    <property type="entry name" value="Homeodomain-like_sf"/>
</dbReference>
<protein>
    <submittedName>
        <fullName evidence="5">HTH-type transcriptional regulator YttP</fullName>
    </submittedName>
</protein>
<dbReference type="NCBIfam" id="NF037937">
    <property type="entry name" value="septum_RefZ"/>
    <property type="match status" value="1"/>
</dbReference>
<feature type="DNA-binding region" description="H-T-H motif" evidence="3">
    <location>
        <begin position="29"/>
        <end position="48"/>
    </location>
</feature>
<evidence type="ECO:0000313" key="5">
    <source>
        <dbReference type="EMBL" id="GIN57733.1"/>
    </source>
</evidence>
<keyword evidence="6" id="KW-1185">Reference proteome</keyword>
<sequence>MATRQGTTKEAIVEAAIELFYAKGYKGTTIRDIASEANINPANISYYFKGKQGLLEECLIRFFEPYLKCLEEEIGKLDKDQADHCLKRAIKRVLVFQSEHKLLARFVWREISIDSQTSREIISSYLMKERFFLKNLIHGTLKEQKMAFPISMLIIQLKGILMMPYVNSVYVSEVWGMGPHEPYFIDKYHSVICKWLESWSGSQTFVKPIESAASIGY</sequence>
<dbReference type="InterPro" id="IPR050624">
    <property type="entry name" value="HTH-type_Tx_Regulator"/>
</dbReference>
<evidence type="ECO:0000256" key="1">
    <source>
        <dbReference type="ARBA" id="ARBA00022491"/>
    </source>
</evidence>
<feature type="domain" description="HTH tetR-type" evidence="4">
    <location>
        <begin position="6"/>
        <end position="66"/>
    </location>
</feature>
<keyword evidence="2 3" id="KW-0238">DNA-binding</keyword>
<evidence type="ECO:0000259" key="4">
    <source>
        <dbReference type="PROSITE" id="PS50977"/>
    </source>
</evidence>
<keyword evidence="1" id="KW-0678">Repressor</keyword>
<dbReference type="SUPFAM" id="SSF46689">
    <property type="entry name" value="Homeodomain-like"/>
    <property type="match status" value="1"/>
</dbReference>
<dbReference type="Gene3D" id="1.10.357.10">
    <property type="entry name" value="Tetracycline Repressor, domain 2"/>
    <property type="match status" value="1"/>
</dbReference>
<dbReference type="PROSITE" id="PS50977">
    <property type="entry name" value="HTH_TETR_2"/>
    <property type="match status" value="1"/>
</dbReference>
<gene>
    <name evidence="5" type="primary">yttP</name>
    <name evidence="5" type="ORF">J8TS2_20520</name>
</gene>
<organism evidence="5 6">
    <name type="scientific">Lederbergia ruris</name>
    <dbReference type="NCBI Taxonomy" id="217495"/>
    <lineage>
        <taxon>Bacteria</taxon>
        <taxon>Bacillati</taxon>
        <taxon>Bacillota</taxon>
        <taxon>Bacilli</taxon>
        <taxon>Bacillales</taxon>
        <taxon>Bacillaceae</taxon>
        <taxon>Lederbergia</taxon>
    </lineage>
</organism>
<evidence type="ECO:0000256" key="2">
    <source>
        <dbReference type="ARBA" id="ARBA00023125"/>
    </source>
</evidence>
<name>A0ABQ4KK42_9BACI</name>
<comment type="caution">
    <text evidence="5">The sequence shown here is derived from an EMBL/GenBank/DDBJ whole genome shotgun (WGS) entry which is preliminary data.</text>
</comment>
<dbReference type="PANTHER" id="PTHR43479:SF11">
    <property type="entry name" value="ACREF_ENVCD OPERON REPRESSOR-RELATED"/>
    <property type="match status" value="1"/>
</dbReference>
<dbReference type="InterPro" id="IPR023772">
    <property type="entry name" value="DNA-bd_HTH_TetR-type_CS"/>
</dbReference>
<dbReference type="EMBL" id="BORB01000014">
    <property type="protein sequence ID" value="GIN57733.1"/>
    <property type="molecule type" value="Genomic_DNA"/>
</dbReference>
<dbReference type="PANTHER" id="PTHR43479">
    <property type="entry name" value="ACREF/ENVCD OPERON REPRESSOR-RELATED"/>
    <property type="match status" value="1"/>
</dbReference>
<dbReference type="Proteomes" id="UP000679950">
    <property type="component" value="Unassembled WGS sequence"/>
</dbReference>
<proteinExistence type="predicted"/>
<dbReference type="RefSeq" id="WP_212966259.1">
    <property type="nucleotide sequence ID" value="NZ_BORB01000014.1"/>
</dbReference>
<evidence type="ECO:0000313" key="6">
    <source>
        <dbReference type="Proteomes" id="UP000679950"/>
    </source>
</evidence>